<proteinExistence type="inferred from homology"/>
<evidence type="ECO:0000256" key="3">
    <source>
        <dbReference type="ARBA" id="ARBA00023134"/>
    </source>
</evidence>
<dbReference type="Pfam" id="PF22740">
    <property type="entry name" value="PapZ_C"/>
    <property type="match status" value="1"/>
</dbReference>
<sequence>MFFVRLVIVTGLSGAGKTAALRILEDLGFFCVDNLPPTLIPKFVELCSQSSRMINKIALVVDIRGGEFFDALFEVLADLEQEGLRYEILFLETADATLVRRFKESRRSHPLSVDGEVLQSIREERSRLRELRGRAHKIIDTSDLTPHQLKEELAALFGDGAAASLRITVVSFGYKYGIPLDSDLVFDVRFLPNPHYDPALRQLTGNDAAVQDFICRTPVSQEFMKRFFQFMDFLVPHFIQEGKTTLTVAIGCTGGQHRSVTLANLLGAHLREQGYRVAVRHRDIARR</sequence>
<feature type="binding site" evidence="4">
    <location>
        <begin position="11"/>
        <end position="18"/>
    </location>
    <ligand>
        <name>ATP</name>
        <dbReference type="ChEBI" id="CHEBI:30616"/>
    </ligand>
</feature>
<name>A0A6N7IQE7_9FIRM</name>
<dbReference type="InterPro" id="IPR027417">
    <property type="entry name" value="P-loop_NTPase"/>
</dbReference>
<feature type="binding site" evidence="4">
    <location>
        <begin position="62"/>
        <end position="65"/>
    </location>
    <ligand>
        <name>GTP</name>
        <dbReference type="ChEBI" id="CHEBI:37565"/>
    </ligand>
</feature>
<dbReference type="Pfam" id="PF03668">
    <property type="entry name" value="RapZ-like_N"/>
    <property type="match status" value="1"/>
</dbReference>
<dbReference type="HAMAP" id="MF_00636">
    <property type="entry name" value="RapZ_like"/>
    <property type="match status" value="1"/>
</dbReference>
<evidence type="ECO:0000313" key="7">
    <source>
        <dbReference type="EMBL" id="MQL52230.1"/>
    </source>
</evidence>
<feature type="domain" description="RapZ C-terminal" evidence="6">
    <location>
        <begin position="166"/>
        <end position="284"/>
    </location>
</feature>
<keyword evidence="8" id="KW-1185">Reference proteome</keyword>
<dbReference type="NCBIfam" id="NF003828">
    <property type="entry name" value="PRK05416.1"/>
    <property type="match status" value="1"/>
</dbReference>
<evidence type="ECO:0000313" key="8">
    <source>
        <dbReference type="Proteomes" id="UP000441717"/>
    </source>
</evidence>
<keyword evidence="3 4" id="KW-0342">GTP-binding</keyword>
<comment type="caution">
    <text evidence="7">The sequence shown here is derived from an EMBL/GenBank/DDBJ whole genome shotgun (WGS) entry which is preliminary data.</text>
</comment>
<dbReference type="PIRSF" id="PIRSF005052">
    <property type="entry name" value="P-loopkin"/>
    <property type="match status" value="1"/>
</dbReference>
<dbReference type="Proteomes" id="UP000441717">
    <property type="component" value="Unassembled WGS sequence"/>
</dbReference>
<dbReference type="InterPro" id="IPR053931">
    <property type="entry name" value="RapZ_C"/>
</dbReference>
<reference evidence="7 8" key="1">
    <citation type="submission" date="2019-10" db="EMBL/GenBank/DDBJ databases">
        <title>Comparative genomics of sulfur disproportionating microorganisms.</title>
        <authorList>
            <person name="Ward L.M."/>
            <person name="Bertran E."/>
            <person name="Johnston D."/>
        </authorList>
    </citation>
    <scope>NUCLEOTIDE SEQUENCE [LARGE SCALE GENOMIC DNA]</scope>
    <source>
        <strain evidence="7 8">DSM 14055</strain>
    </source>
</reference>
<keyword evidence="2 4" id="KW-0067">ATP-binding</keyword>
<dbReference type="EMBL" id="WHYR01000018">
    <property type="protein sequence ID" value="MQL52230.1"/>
    <property type="molecule type" value="Genomic_DNA"/>
</dbReference>
<dbReference type="SUPFAM" id="SSF52540">
    <property type="entry name" value="P-loop containing nucleoside triphosphate hydrolases"/>
    <property type="match status" value="1"/>
</dbReference>
<dbReference type="AlphaFoldDB" id="A0A6N7IQE7"/>
<evidence type="ECO:0000256" key="4">
    <source>
        <dbReference type="HAMAP-Rule" id="MF_00636"/>
    </source>
</evidence>
<dbReference type="GO" id="GO:0005525">
    <property type="term" value="F:GTP binding"/>
    <property type="evidence" value="ECO:0007669"/>
    <property type="project" value="UniProtKB-UniRule"/>
</dbReference>
<dbReference type="PANTHER" id="PTHR30448">
    <property type="entry name" value="RNASE ADAPTER PROTEIN RAPZ"/>
    <property type="match status" value="1"/>
</dbReference>
<organism evidence="7 8">
    <name type="scientific">Desulfofundulus thermobenzoicus</name>
    <dbReference type="NCBI Taxonomy" id="29376"/>
    <lineage>
        <taxon>Bacteria</taxon>
        <taxon>Bacillati</taxon>
        <taxon>Bacillota</taxon>
        <taxon>Clostridia</taxon>
        <taxon>Eubacteriales</taxon>
        <taxon>Peptococcaceae</taxon>
        <taxon>Desulfofundulus</taxon>
    </lineage>
</organism>
<dbReference type="Gene3D" id="3.40.50.300">
    <property type="entry name" value="P-loop containing nucleotide triphosphate hydrolases"/>
    <property type="match status" value="1"/>
</dbReference>
<dbReference type="InterPro" id="IPR005337">
    <property type="entry name" value="RapZ-like"/>
</dbReference>
<evidence type="ECO:0000259" key="5">
    <source>
        <dbReference type="Pfam" id="PF03668"/>
    </source>
</evidence>
<keyword evidence="1 4" id="KW-0547">Nucleotide-binding</keyword>
<dbReference type="PANTHER" id="PTHR30448:SF0">
    <property type="entry name" value="RNASE ADAPTER PROTEIN RAPZ"/>
    <property type="match status" value="1"/>
</dbReference>
<dbReference type="InterPro" id="IPR053930">
    <property type="entry name" value="RapZ-like_N"/>
</dbReference>
<accession>A0A6N7IQE7</accession>
<protein>
    <submittedName>
        <fullName evidence="7">RNase adapter RapZ</fullName>
    </submittedName>
</protein>
<gene>
    <name evidence="7" type="primary">rapZ</name>
    <name evidence="7" type="ORF">GFC01_08085</name>
</gene>
<feature type="domain" description="RapZ-like N-terminal" evidence="5">
    <location>
        <begin position="5"/>
        <end position="157"/>
    </location>
</feature>
<evidence type="ECO:0000256" key="2">
    <source>
        <dbReference type="ARBA" id="ARBA00022840"/>
    </source>
</evidence>
<evidence type="ECO:0000259" key="6">
    <source>
        <dbReference type="Pfam" id="PF22740"/>
    </source>
</evidence>
<evidence type="ECO:0000256" key="1">
    <source>
        <dbReference type="ARBA" id="ARBA00022741"/>
    </source>
</evidence>
<dbReference type="GO" id="GO:0005524">
    <property type="term" value="F:ATP binding"/>
    <property type="evidence" value="ECO:0007669"/>
    <property type="project" value="UniProtKB-UniRule"/>
</dbReference>